<accession>A0A6B1DC47</accession>
<sequence length="291" mass="32951">MYVERKMNEIELYEFDRVGYITIPDFLTENQVGSLAAAVDVLEEEAAARAAAAPRRTSPIGRLEYHHNAEKGYYVTGARENGNTLVIEDFFNADSAFDMLVDHEPTMAYIHAIVQERPTINNSEIRIRYPGNQTGTHMGGPIGVKHRYGYNQKGINCMMVRMVYFVHDVGPDDGPFCVVPATHKSNMVSPYQGGNPDEEPGMIGVTVKAGDAILFTENLRHGGLTNRSDKTRKTIHIGYGPFWMKSQNIATMDEDQYLLSQTYERYTQEQRQLFRSWAITLERDFGENHKG</sequence>
<dbReference type="AlphaFoldDB" id="A0A6B1DC47"/>
<dbReference type="Pfam" id="PF05721">
    <property type="entry name" value="PhyH"/>
    <property type="match status" value="1"/>
</dbReference>
<reference evidence="1" key="1">
    <citation type="submission" date="2019-09" db="EMBL/GenBank/DDBJ databases">
        <title>Characterisation of the sponge microbiome using genome-centric metagenomics.</title>
        <authorList>
            <person name="Engelberts J.P."/>
            <person name="Robbins S.J."/>
            <person name="De Goeij J.M."/>
            <person name="Aranda M."/>
            <person name="Bell S.C."/>
            <person name="Webster N.S."/>
        </authorList>
    </citation>
    <scope>NUCLEOTIDE SEQUENCE</scope>
    <source>
        <strain evidence="1">SB0661_bin_32</strain>
    </source>
</reference>
<protein>
    <submittedName>
        <fullName evidence="1">Phytanoyl-CoA dioxygenase family protein</fullName>
    </submittedName>
</protein>
<dbReference type="GO" id="GO:0016706">
    <property type="term" value="F:2-oxoglutarate-dependent dioxygenase activity"/>
    <property type="evidence" value="ECO:0007669"/>
    <property type="project" value="UniProtKB-ARBA"/>
</dbReference>
<dbReference type="InterPro" id="IPR008775">
    <property type="entry name" value="Phytyl_CoA_dOase-like"/>
</dbReference>
<evidence type="ECO:0000313" key="1">
    <source>
        <dbReference type="EMBL" id="MYC97159.1"/>
    </source>
</evidence>
<dbReference type="Gene3D" id="2.60.120.620">
    <property type="entry name" value="q2cbj1_9rhob like domain"/>
    <property type="match status" value="1"/>
</dbReference>
<keyword evidence="1" id="KW-0560">Oxidoreductase</keyword>
<gene>
    <name evidence="1" type="ORF">F4X14_19560</name>
</gene>
<dbReference type="EMBL" id="VXMH01000106">
    <property type="protein sequence ID" value="MYC97159.1"/>
    <property type="molecule type" value="Genomic_DNA"/>
</dbReference>
<dbReference type="GO" id="GO:0005506">
    <property type="term" value="F:iron ion binding"/>
    <property type="evidence" value="ECO:0007669"/>
    <property type="project" value="UniProtKB-ARBA"/>
</dbReference>
<organism evidence="1">
    <name type="scientific">Caldilineaceae bacterium SB0661_bin_32</name>
    <dbReference type="NCBI Taxonomy" id="2605255"/>
    <lineage>
        <taxon>Bacteria</taxon>
        <taxon>Bacillati</taxon>
        <taxon>Chloroflexota</taxon>
        <taxon>Caldilineae</taxon>
        <taxon>Caldilineales</taxon>
        <taxon>Caldilineaceae</taxon>
    </lineage>
</organism>
<dbReference type="SUPFAM" id="SSF51197">
    <property type="entry name" value="Clavaminate synthase-like"/>
    <property type="match status" value="1"/>
</dbReference>
<proteinExistence type="predicted"/>
<name>A0A6B1DC47_9CHLR</name>
<dbReference type="PANTHER" id="PTHR20883">
    <property type="entry name" value="PHYTANOYL-COA DIOXYGENASE DOMAIN CONTAINING 1"/>
    <property type="match status" value="1"/>
</dbReference>
<dbReference type="PANTHER" id="PTHR20883:SF48">
    <property type="entry name" value="ECTOINE DIOXYGENASE"/>
    <property type="match status" value="1"/>
</dbReference>
<keyword evidence="1" id="KW-0223">Dioxygenase</keyword>
<comment type="caution">
    <text evidence="1">The sequence shown here is derived from an EMBL/GenBank/DDBJ whole genome shotgun (WGS) entry which is preliminary data.</text>
</comment>